<dbReference type="EMBL" id="VSRR010021558">
    <property type="protein sequence ID" value="MPC64024.1"/>
    <property type="molecule type" value="Genomic_DNA"/>
</dbReference>
<dbReference type="AlphaFoldDB" id="A0A5B7H587"/>
<protein>
    <recommendedName>
        <fullName evidence="3">Endonuclease-reverse transcriptase</fullName>
    </recommendedName>
</protein>
<evidence type="ECO:0008006" key="3">
    <source>
        <dbReference type="Google" id="ProtNLM"/>
    </source>
</evidence>
<evidence type="ECO:0000313" key="2">
    <source>
        <dbReference type="Proteomes" id="UP000324222"/>
    </source>
</evidence>
<proteinExistence type="predicted"/>
<name>A0A5B7H587_PORTR</name>
<sequence length="166" mass="19297">MKSQRGWRHKLTAIVKELGELRQVIQTSKTDVDKKLEEMQEKIDTQSLIIWHQQMFLEKIDRKERENKLVLLGVADQNEAMEGATNDEDKIKKIWEAIGDSTEVHSHRRLGILDPSGTKRRPILLEVASITDRDAVLEKAKRMKTLGTPYDKIYIKKDTHPTVRQE</sequence>
<dbReference type="OrthoDB" id="7437979at2759"/>
<keyword evidence="2" id="KW-1185">Reference proteome</keyword>
<dbReference type="Proteomes" id="UP000324222">
    <property type="component" value="Unassembled WGS sequence"/>
</dbReference>
<comment type="caution">
    <text evidence="1">The sequence shown here is derived from an EMBL/GenBank/DDBJ whole genome shotgun (WGS) entry which is preliminary data.</text>
</comment>
<gene>
    <name evidence="1" type="ORF">E2C01_058134</name>
</gene>
<reference evidence="1 2" key="1">
    <citation type="submission" date="2019-05" db="EMBL/GenBank/DDBJ databases">
        <title>Another draft genome of Portunus trituberculatus and its Hox gene families provides insights of decapod evolution.</title>
        <authorList>
            <person name="Jeong J.-H."/>
            <person name="Song I."/>
            <person name="Kim S."/>
            <person name="Choi T."/>
            <person name="Kim D."/>
            <person name="Ryu S."/>
            <person name="Kim W."/>
        </authorList>
    </citation>
    <scope>NUCLEOTIDE SEQUENCE [LARGE SCALE GENOMIC DNA]</scope>
    <source>
        <tissue evidence="1">Muscle</tissue>
    </source>
</reference>
<accession>A0A5B7H587</accession>
<evidence type="ECO:0000313" key="1">
    <source>
        <dbReference type="EMBL" id="MPC64024.1"/>
    </source>
</evidence>
<organism evidence="1 2">
    <name type="scientific">Portunus trituberculatus</name>
    <name type="common">Swimming crab</name>
    <name type="synonym">Neptunus trituberculatus</name>
    <dbReference type="NCBI Taxonomy" id="210409"/>
    <lineage>
        <taxon>Eukaryota</taxon>
        <taxon>Metazoa</taxon>
        <taxon>Ecdysozoa</taxon>
        <taxon>Arthropoda</taxon>
        <taxon>Crustacea</taxon>
        <taxon>Multicrustacea</taxon>
        <taxon>Malacostraca</taxon>
        <taxon>Eumalacostraca</taxon>
        <taxon>Eucarida</taxon>
        <taxon>Decapoda</taxon>
        <taxon>Pleocyemata</taxon>
        <taxon>Brachyura</taxon>
        <taxon>Eubrachyura</taxon>
        <taxon>Portunoidea</taxon>
        <taxon>Portunidae</taxon>
        <taxon>Portuninae</taxon>
        <taxon>Portunus</taxon>
    </lineage>
</organism>